<dbReference type="Pfam" id="PF00296">
    <property type="entry name" value="Bac_luciferase"/>
    <property type="match status" value="1"/>
</dbReference>
<reference evidence="7 8" key="1">
    <citation type="submission" date="2018-06" db="EMBL/GenBank/DDBJ databases">
        <authorList>
            <consortium name="Pathogen Informatics"/>
            <person name="Doyle S."/>
        </authorList>
    </citation>
    <scope>NUCLEOTIDE SEQUENCE [LARGE SCALE GENOMIC DNA]</scope>
    <source>
        <strain evidence="7 8">NCTC12157</strain>
    </source>
</reference>
<evidence type="ECO:0000256" key="5">
    <source>
        <dbReference type="SAM" id="MobiDB-lite"/>
    </source>
</evidence>
<organism evidence="7 8">
    <name type="scientific">Ewingella americana</name>
    <dbReference type="NCBI Taxonomy" id="41202"/>
    <lineage>
        <taxon>Bacteria</taxon>
        <taxon>Pseudomonadati</taxon>
        <taxon>Pseudomonadota</taxon>
        <taxon>Gammaproteobacteria</taxon>
        <taxon>Enterobacterales</taxon>
        <taxon>Yersiniaceae</taxon>
        <taxon>Ewingella</taxon>
    </lineage>
</organism>
<feature type="domain" description="Luciferase-like" evidence="6">
    <location>
        <begin position="21"/>
        <end position="89"/>
    </location>
</feature>
<evidence type="ECO:0000256" key="3">
    <source>
        <dbReference type="ARBA" id="ARBA00023002"/>
    </source>
</evidence>
<dbReference type="GO" id="GO:0004497">
    <property type="term" value="F:monooxygenase activity"/>
    <property type="evidence" value="ECO:0007669"/>
    <property type="project" value="UniProtKB-KW"/>
</dbReference>
<evidence type="ECO:0000313" key="7">
    <source>
        <dbReference type="EMBL" id="STS10407.1"/>
    </source>
</evidence>
<keyword evidence="4 7" id="KW-0503">Monooxygenase</keyword>
<evidence type="ECO:0000256" key="2">
    <source>
        <dbReference type="ARBA" id="ARBA00022643"/>
    </source>
</evidence>
<dbReference type="PANTHER" id="PTHR30011">
    <property type="entry name" value="ALKANESULFONATE MONOOXYGENASE-RELATED"/>
    <property type="match status" value="1"/>
</dbReference>
<accession>A0A377THA1</accession>
<dbReference type="Proteomes" id="UP000254304">
    <property type="component" value="Unassembled WGS sequence"/>
</dbReference>
<dbReference type="PANTHER" id="PTHR30011:SF16">
    <property type="entry name" value="C2H2 FINGER DOMAIN TRANSCRIPTION FACTOR (EUROFUNG)-RELATED"/>
    <property type="match status" value="1"/>
</dbReference>
<keyword evidence="1" id="KW-0285">Flavoprotein</keyword>
<dbReference type="InterPro" id="IPR051260">
    <property type="entry name" value="Diverse_substr_monoxygenases"/>
</dbReference>
<evidence type="ECO:0000313" key="8">
    <source>
        <dbReference type="Proteomes" id="UP000254304"/>
    </source>
</evidence>
<dbReference type="EMBL" id="UGGO01000002">
    <property type="protein sequence ID" value="STS10407.1"/>
    <property type="molecule type" value="Genomic_DNA"/>
</dbReference>
<dbReference type="EC" id="1.14.-.-" evidence="7"/>
<proteinExistence type="predicted"/>
<feature type="region of interest" description="Disordered" evidence="5">
    <location>
        <begin position="88"/>
        <end position="108"/>
    </location>
</feature>
<feature type="compositionally biased region" description="Basic residues" evidence="5">
    <location>
        <begin position="91"/>
        <end position="102"/>
    </location>
</feature>
<dbReference type="AlphaFoldDB" id="A0A377THA1"/>
<name>A0A377THA1_9GAMM</name>
<evidence type="ECO:0000256" key="1">
    <source>
        <dbReference type="ARBA" id="ARBA00022630"/>
    </source>
</evidence>
<sequence>MLSVRDKAKGQFFAPDKLHTLNHQGKYFSVQGPLNVGRSPQGQPVVFQAGASEQGKAFAAEAADAIYTRQATPELAREFYQDVKRQLVEKRSRRRRHPHLPRHQRDCR</sequence>
<evidence type="ECO:0000259" key="6">
    <source>
        <dbReference type="Pfam" id="PF00296"/>
    </source>
</evidence>
<protein>
    <submittedName>
        <fullName evidence="7">Monooxygenase moxC</fullName>
        <ecNumber evidence="7">1.14.-.-</ecNumber>
    </submittedName>
</protein>
<dbReference type="GO" id="GO:0016705">
    <property type="term" value="F:oxidoreductase activity, acting on paired donors, with incorporation or reduction of molecular oxygen"/>
    <property type="evidence" value="ECO:0007669"/>
    <property type="project" value="InterPro"/>
</dbReference>
<keyword evidence="2" id="KW-0288">FMN</keyword>
<dbReference type="InterPro" id="IPR036661">
    <property type="entry name" value="Luciferase-like_sf"/>
</dbReference>
<dbReference type="SUPFAM" id="SSF51679">
    <property type="entry name" value="Bacterial luciferase-like"/>
    <property type="match status" value="1"/>
</dbReference>
<dbReference type="InterPro" id="IPR011251">
    <property type="entry name" value="Luciferase-like_dom"/>
</dbReference>
<keyword evidence="3 7" id="KW-0560">Oxidoreductase</keyword>
<gene>
    <name evidence="7" type="primary">moxC_3</name>
    <name evidence="7" type="ORF">NCTC12157_05006</name>
</gene>
<evidence type="ECO:0000256" key="4">
    <source>
        <dbReference type="ARBA" id="ARBA00023033"/>
    </source>
</evidence>
<dbReference type="Gene3D" id="3.20.20.30">
    <property type="entry name" value="Luciferase-like domain"/>
    <property type="match status" value="1"/>
</dbReference>